<feature type="domain" description="Galactosyltransferase N-terminal" evidence="12">
    <location>
        <begin position="10"/>
        <end position="116"/>
    </location>
</feature>
<dbReference type="Gene3D" id="3.90.550.10">
    <property type="entry name" value="Spore Coat Polysaccharide Biosynthesis Protein SpsA, Chain A"/>
    <property type="match status" value="1"/>
</dbReference>
<keyword evidence="4" id="KW-0328">Glycosyltransferase</keyword>
<dbReference type="SUPFAM" id="SSF53448">
    <property type="entry name" value="Nucleotide-diphospho-sugar transferases"/>
    <property type="match status" value="1"/>
</dbReference>
<evidence type="ECO:0000256" key="2">
    <source>
        <dbReference type="ARBA" id="ARBA00004922"/>
    </source>
</evidence>
<dbReference type="InterPro" id="IPR003859">
    <property type="entry name" value="Galactosyl_T"/>
</dbReference>
<keyword evidence="5" id="KW-0808">Transferase</keyword>
<comment type="similarity">
    <text evidence="3">Belongs to the glycosyltransferase 7 family.</text>
</comment>
<protein>
    <recommendedName>
        <fullName evidence="15">Beta-1,4-N-acetylgalactosaminyltransferase bre-4</fullName>
    </recommendedName>
</protein>
<dbReference type="Proteomes" id="UP001235939">
    <property type="component" value="Chromosome 04"/>
</dbReference>
<evidence type="ECO:0000313" key="13">
    <source>
        <dbReference type="EMBL" id="UYV66419.1"/>
    </source>
</evidence>
<name>A0ABY6KC49_9ARAC</name>
<evidence type="ECO:0000256" key="10">
    <source>
        <dbReference type="ARBA" id="ARBA00023180"/>
    </source>
</evidence>
<evidence type="ECO:0000256" key="9">
    <source>
        <dbReference type="ARBA" id="ARBA00023136"/>
    </source>
</evidence>
<dbReference type="PANTHER" id="PTHR19300">
    <property type="entry name" value="BETA-1,4-GALACTOSYLTRANSFERASE"/>
    <property type="match status" value="1"/>
</dbReference>
<keyword evidence="7" id="KW-0735">Signal-anchor</keyword>
<keyword evidence="8" id="KW-1133">Transmembrane helix</keyword>
<dbReference type="Pfam" id="PF13733">
    <property type="entry name" value="Glyco_transf_7N"/>
    <property type="match status" value="1"/>
</dbReference>
<proteinExistence type="inferred from homology"/>
<evidence type="ECO:0000256" key="1">
    <source>
        <dbReference type="ARBA" id="ARBA00004606"/>
    </source>
</evidence>
<organism evidence="13 14">
    <name type="scientific">Cordylochernes scorpioides</name>
    <dbReference type="NCBI Taxonomy" id="51811"/>
    <lineage>
        <taxon>Eukaryota</taxon>
        <taxon>Metazoa</taxon>
        <taxon>Ecdysozoa</taxon>
        <taxon>Arthropoda</taxon>
        <taxon>Chelicerata</taxon>
        <taxon>Arachnida</taxon>
        <taxon>Pseudoscorpiones</taxon>
        <taxon>Cheliferoidea</taxon>
        <taxon>Chernetidae</taxon>
        <taxon>Cordylochernes</taxon>
    </lineage>
</organism>
<keyword evidence="9" id="KW-0472">Membrane</keyword>
<gene>
    <name evidence="13" type="ORF">LAZ67_4001603</name>
</gene>
<evidence type="ECO:0000256" key="4">
    <source>
        <dbReference type="ARBA" id="ARBA00022676"/>
    </source>
</evidence>
<dbReference type="EMBL" id="CP092866">
    <property type="protein sequence ID" value="UYV66419.1"/>
    <property type="molecule type" value="Genomic_DNA"/>
</dbReference>
<evidence type="ECO:0008006" key="15">
    <source>
        <dbReference type="Google" id="ProtNLM"/>
    </source>
</evidence>
<dbReference type="InterPro" id="IPR029044">
    <property type="entry name" value="Nucleotide-diphossugar_trans"/>
</dbReference>
<evidence type="ECO:0000256" key="7">
    <source>
        <dbReference type="ARBA" id="ARBA00022968"/>
    </source>
</evidence>
<comment type="pathway">
    <text evidence="2">Protein modification; protein glycosylation.</text>
</comment>
<evidence type="ECO:0000256" key="8">
    <source>
        <dbReference type="ARBA" id="ARBA00022989"/>
    </source>
</evidence>
<evidence type="ECO:0000259" key="12">
    <source>
        <dbReference type="Pfam" id="PF13733"/>
    </source>
</evidence>
<evidence type="ECO:0000256" key="6">
    <source>
        <dbReference type="ARBA" id="ARBA00022692"/>
    </source>
</evidence>
<accession>A0ABY6KC49</accession>
<dbReference type="Pfam" id="PF02709">
    <property type="entry name" value="Glyco_transf_7C"/>
    <property type="match status" value="1"/>
</dbReference>
<comment type="subcellular location">
    <subcellularLocation>
        <location evidence="1">Membrane</location>
        <topology evidence="1">Single-pass type II membrane protein</topology>
    </subcellularLocation>
</comment>
<dbReference type="InterPro" id="IPR027791">
    <property type="entry name" value="Galactosyl_T_C"/>
</dbReference>
<dbReference type="PRINTS" id="PR02050">
    <property type="entry name" value="B14GALTRFASE"/>
</dbReference>
<keyword evidence="10" id="KW-0325">Glycoprotein</keyword>
<evidence type="ECO:0000256" key="3">
    <source>
        <dbReference type="ARBA" id="ARBA00005735"/>
    </source>
</evidence>
<dbReference type="PANTHER" id="PTHR19300:SF57">
    <property type="entry name" value="BETA-1,4-N-ACETYLGALACTOSAMINYLTRANSFERASE"/>
    <property type="match status" value="1"/>
</dbReference>
<evidence type="ECO:0000256" key="5">
    <source>
        <dbReference type="ARBA" id="ARBA00022679"/>
    </source>
</evidence>
<feature type="domain" description="Galactosyltransferase C-terminal" evidence="11">
    <location>
        <begin position="120"/>
        <end position="179"/>
    </location>
</feature>
<keyword evidence="14" id="KW-1185">Reference proteome</keyword>
<reference evidence="13 14" key="1">
    <citation type="submission" date="2022-01" db="EMBL/GenBank/DDBJ databases">
        <title>A chromosomal length assembly of Cordylochernes scorpioides.</title>
        <authorList>
            <person name="Zeh D."/>
            <person name="Zeh J."/>
        </authorList>
    </citation>
    <scope>NUCLEOTIDE SEQUENCE [LARGE SCALE GENOMIC DNA]</scope>
    <source>
        <strain evidence="13">IN4F17</strain>
        <tissue evidence="13">Whole Body</tissue>
    </source>
</reference>
<evidence type="ECO:0000259" key="11">
    <source>
        <dbReference type="Pfam" id="PF02709"/>
    </source>
</evidence>
<keyword evidence="6" id="KW-0812">Transmembrane</keyword>
<evidence type="ECO:0000313" key="14">
    <source>
        <dbReference type="Proteomes" id="UP001235939"/>
    </source>
</evidence>
<sequence length="186" mass="21301">MLEPNSTLLHSLESSVMLGGKWSPPGCEPVHHTAVIVPYRNRSDQLNIFLQNIHPFLQRQLLHYQIFIIEQSERHRFNRAKLFNIGFQEAGSEFCCFIFHDVDLLPQNSQNIYGCSSQPRHLCASIDIFRYVLIYPELFGGVVAFTRDQFVKVNGYSNNFFGWGGEDDDLSFRLVSSGHSHCYGIG</sequence>
<dbReference type="InterPro" id="IPR027995">
    <property type="entry name" value="Galactosyl_T_N"/>
</dbReference>